<dbReference type="GeneID" id="107919456"/>
<dbReference type="RefSeq" id="XP_016704401.1">
    <property type="nucleotide sequence ID" value="XM_016848912.1"/>
</dbReference>
<keyword evidence="1" id="KW-0346">Stress response</keyword>
<evidence type="ECO:0000313" key="2">
    <source>
        <dbReference type="Proteomes" id="UP000818029"/>
    </source>
</evidence>
<accession>A0A1U8KPJ8</accession>
<dbReference type="InterPro" id="IPR008978">
    <property type="entry name" value="HSP20-like_chaperone"/>
</dbReference>
<gene>
    <name evidence="3" type="primary">LOC107919456</name>
</gene>
<dbReference type="SUPFAM" id="SSF49764">
    <property type="entry name" value="HSP20-like chaperones"/>
    <property type="match status" value="1"/>
</dbReference>
<keyword evidence="2" id="KW-1185">Reference proteome</keyword>
<dbReference type="InterPro" id="IPR031107">
    <property type="entry name" value="Small_HSP"/>
</dbReference>
<organism evidence="2 3">
    <name type="scientific">Gossypium hirsutum</name>
    <name type="common">Upland cotton</name>
    <name type="synonym">Gossypium mexicanum</name>
    <dbReference type="NCBI Taxonomy" id="3635"/>
    <lineage>
        <taxon>Eukaryota</taxon>
        <taxon>Viridiplantae</taxon>
        <taxon>Streptophyta</taxon>
        <taxon>Embryophyta</taxon>
        <taxon>Tracheophyta</taxon>
        <taxon>Spermatophyta</taxon>
        <taxon>Magnoliopsida</taxon>
        <taxon>eudicotyledons</taxon>
        <taxon>Gunneridae</taxon>
        <taxon>Pentapetalae</taxon>
        <taxon>rosids</taxon>
        <taxon>malvids</taxon>
        <taxon>Malvales</taxon>
        <taxon>Malvaceae</taxon>
        <taxon>Malvoideae</taxon>
        <taxon>Gossypium</taxon>
    </lineage>
</organism>
<dbReference type="AlphaFoldDB" id="A0A1U8KPJ8"/>
<dbReference type="Proteomes" id="UP000818029">
    <property type="component" value="Chromosome D13"/>
</dbReference>
<reference evidence="2" key="1">
    <citation type="journal article" date="2020" name="Nat. Genet.">
        <title>Genomic diversifications of five Gossypium allopolyploid species and their impact on cotton improvement.</title>
        <authorList>
            <person name="Chen Z.J."/>
            <person name="Sreedasyam A."/>
            <person name="Ando A."/>
            <person name="Song Q."/>
            <person name="De Santiago L.M."/>
            <person name="Hulse-Kemp A.M."/>
            <person name="Ding M."/>
            <person name="Ye W."/>
            <person name="Kirkbride R.C."/>
            <person name="Jenkins J."/>
            <person name="Plott C."/>
            <person name="Lovell J."/>
            <person name="Lin Y.M."/>
            <person name="Vaughn R."/>
            <person name="Liu B."/>
            <person name="Simpson S."/>
            <person name="Scheffler B.E."/>
            <person name="Wen L."/>
            <person name="Saski C.A."/>
            <person name="Grover C.E."/>
            <person name="Hu G."/>
            <person name="Conover J.L."/>
            <person name="Carlson J.W."/>
            <person name="Shu S."/>
            <person name="Boston L.B."/>
            <person name="Williams M."/>
            <person name="Peterson D.G."/>
            <person name="McGee K."/>
            <person name="Jones D.C."/>
            <person name="Wendel J.F."/>
            <person name="Stelly D.M."/>
            <person name="Grimwood J."/>
            <person name="Schmutz J."/>
        </authorList>
    </citation>
    <scope>NUCLEOTIDE SEQUENCE [LARGE SCALE GENOMIC DNA]</scope>
    <source>
        <strain evidence="2">cv. TM-1</strain>
    </source>
</reference>
<evidence type="ECO:0000313" key="3">
    <source>
        <dbReference type="RefSeq" id="XP_016704401.1"/>
    </source>
</evidence>
<dbReference type="STRING" id="3635.A0A1U8KPJ8"/>
<dbReference type="PROSITE" id="PS51257">
    <property type="entry name" value="PROKAR_LIPOPROTEIN"/>
    <property type="match status" value="1"/>
</dbReference>
<sequence>MAVARRFPDVFFNSALANTVPSSSSACEALAIANARVDWKETPKAHVFKAILQGLKKGWLPENAKMDQVKASMENGPQGRRQET</sequence>
<proteinExistence type="predicted"/>
<name>A0A1U8KPJ8_GOSHI</name>
<dbReference type="PANTHER" id="PTHR11527">
    <property type="entry name" value="HEAT-SHOCK PROTEIN 20 FAMILY MEMBER"/>
    <property type="match status" value="1"/>
</dbReference>
<dbReference type="KEGG" id="ghi:107919456"/>
<dbReference type="PaxDb" id="3635-A0A1U8KPJ8"/>
<reference evidence="3" key="2">
    <citation type="submission" date="2025-08" db="UniProtKB">
        <authorList>
            <consortium name="RefSeq"/>
        </authorList>
    </citation>
    <scope>IDENTIFICATION</scope>
</reference>
<protein>
    <submittedName>
        <fullName evidence="3">18.3 kDa class I heat shock protein-like</fullName>
    </submittedName>
</protein>
<evidence type="ECO:0000256" key="1">
    <source>
        <dbReference type="ARBA" id="ARBA00023016"/>
    </source>
</evidence>